<dbReference type="Pfam" id="PF19808">
    <property type="entry name" value="DUF6291"/>
    <property type="match status" value="1"/>
</dbReference>
<feature type="region of interest" description="Disordered" evidence="1">
    <location>
        <begin position="253"/>
        <end position="277"/>
    </location>
</feature>
<dbReference type="Proteomes" id="UP000316437">
    <property type="component" value="Unassembled WGS sequence"/>
</dbReference>
<reference evidence="3 4" key="1">
    <citation type="submission" date="2019-06" db="EMBL/GenBank/DDBJ databases">
        <title>Sorghum-associated microbial communities from plants grown in Nebraska, USA.</title>
        <authorList>
            <person name="Schachtman D."/>
        </authorList>
    </citation>
    <scope>NUCLEOTIDE SEQUENCE [LARGE SCALE GENOMIC DNA]</scope>
    <source>
        <strain evidence="3 4">110</strain>
    </source>
</reference>
<evidence type="ECO:0000313" key="3">
    <source>
        <dbReference type="EMBL" id="TQM18301.1"/>
    </source>
</evidence>
<proteinExistence type="predicted"/>
<name>A0A543E9M4_9FLAO</name>
<feature type="region of interest" description="Disordered" evidence="1">
    <location>
        <begin position="68"/>
        <end position="120"/>
    </location>
</feature>
<accession>A0A543E9M4</accession>
<dbReference type="AlphaFoldDB" id="A0A543E9M4"/>
<protein>
    <recommendedName>
        <fullName evidence="2">DUF6291 domain-containing protein</fullName>
    </recommendedName>
</protein>
<feature type="domain" description="DUF6291" evidence="2">
    <location>
        <begin position="7"/>
        <end position="85"/>
    </location>
</feature>
<feature type="compositionally biased region" description="Basic and acidic residues" evidence="1">
    <location>
        <begin position="92"/>
        <end position="102"/>
    </location>
</feature>
<dbReference type="RefSeq" id="WP_142018658.1">
    <property type="nucleotide sequence ID" value="NZ_VFPD01000003.1"/>
</dbReference>
<keyword evidence="4" id="KW-1185">Reference proteome</keyword>
<sequence length="277" mass="32377">MKDKDNSVIFLKDWLFLITPMSAENQIVFWELFTNYEYGKDQECDNPIVSPTWNFVKKQLDNMREGYKEKVVNRNRVNGSKGGRPPKTQKTQSEKLKPKESEQNPENPLGLNETQKTPNENINVNENINENVNDILLKKESKEENITKEISEELFVIPPDSKKEKKVPEKKRKIFTKDDFKKKLIELGADEEDAEKWMEVRKQKRAVFTEDAINLVVTECEKHNFEFSEAIKACRVYGWQGFEYEWYVNKQKNNNGQSDNSKTRANGTGLRQSVTRG</sequence>
<evidence type="ECO:0000313" key="4">
    <source>
        <dbReference type="Proteomes" id="UP000316437"/>
    </source>
</evidence>
<gene>
    <name evidence="3" type="ORF">FB551_4082</name>
</gene>
<evidence type="ECO:0000259" key="2">
    <source>
        <dbReference type="Pfam" id="PF19808"/>
    </source>
</evidence>
<evidence type="ECO:0000256" key="1">
    <source>
        <dbReference type="SAM" id="MobiDB-lite"/>
    </source>
</evidence>
<dbReference type="EMBL" id="VFPD01000003">
    <property type="protein sequence ID" value="TQM18301.1"/>
    <property type="molecule type" value="Genomic_DNA"/>
</dbReference>
<comment type="caution">
    <text evidence="3">The sequence shown here is derived from an EMBL/GenBank/DDBJ whole genome shotgun (WGS) entry which is preliminary data.</text>
</comment>
<organism evidence="3 4">
    <name type="scientific">Chryseobacterium aquifrigidense</name>
    <dbReference type="NCBI Taxonomy" id="558021"/>
    <lineage>
        <taxon>Bacteria</taxon>
        <taxon>Pseudomonadati</taxon>
        <taxon>Bacteroidota</taxon>
        <taxon>Flavobacteriia</taxon>
        <taxon>Flavobacteriales</taxon>
        <taxon>Weeksellaceae</taxon>
        <taxon>Chryseobacterium group</taxon>
        <taxon>Chryseobacterium</taxon>
    </lineage>
</organism>
<dbReference type="InterPro" id="IPR046258">
    <property type="entry name" value="DUF6291"/>
</dbReference>